<dbReference type="PANTHER" id="PTHR11877">
    <property type="entry name" value="HYDROXYMETHYLGLUTARYL-COA SYNTHASE"/>
    <property type="match status" value="1"/>
</dbReference>
<dbReference type="InterPro" id="IPR016039">
    <property type="entry name" value="Thiolase-like"/>
</dbReference>
<accession>A0A7C8ZII9</accession>
<keyword evidence="2" id="KW-1133">Transmembrane helix</keyword>
<evidence type="ECO:0000256" key="1">
    <source>
        <dbReference type="ARBA" id="ARBA00005531"/>
    </source>
</evidence>
<dbReference type="GO" id="GO:0016210">
    <property type="term" value="F:naringenin-chalcone synthase activity"/>
    <property type="evidence" value="ECO:0007669"/>
    <property type="project" value="UniProtKB-EC"/>
</dbReference>
<organism evidence="4">
    <name type="scientific">Opuntia streptacantha</name>
    <name type="common">Prickly pear cactus</name>
    <name type="synonym">Opuntia cardona</name>
    <dbReference type="NCBI Taxonomy" id="393608"/>
    <lineage>
        <taxon>Eukaryota</taxon>
        <taxon>Viridiplantae</taxon>
        <taxon>Streptophyta</taxon>
        <taxon>Embryophyta</taxon>
        <taxon>Tracheophyta</taxon>
        <taxon>Spermatophyta</taxon>
        <taxon>Magnoliopsida</taxon>
        <taxon>eudicotyledons</taxon>
        <taxon>Gunneridae</taxon>
        <taxon>Pentapetalae</taxon>
        <taxon>Caryophyllales</taxon>
        <taxon>Cactineae</taxon>
        <taxon>Cactaceae</taxon>
        <taxon>Opuntioideae</taxon>
        <taxon>Opuntia</taxon>
    </lineage>
</organism>
<evidence type="ECO:0000313" key="4">
    <source>
        <dbReference type="EMBL" id="MBA4643497.1"/>
    </source>
</evidence>
<comment type="similarity">
    <text evidence="1">Belongs to the thiolase-like superfamily. Chalcone/stilbene synthases family.</text>
</comment>
<dbReference type="GO" id="GO:0030639">
    <property type="term" value="P:polyketide biosynthetic process"/>
    <property type="evidence" value="ECO:0007669"/>
    <property type="project" value="TreeGrafter"/>
</dbReference>
<evidence type="ECO:0000259" key="3">
    <source>
        <dbReference type="Pfam" id="PF02797"/>
    </source>
</evidence>
<dbReference type="EMBL" id="GISG01133954">
    <property type="protein sequence ID" value="MBA4643497.1"/>
    <property type="molecule type" value="Transcribed_RNA"/>
</dbReference>
<evidence type="ECO:0000256" key="2">
    <source>
        <dbReference type="SAM" id="Phobius"/>
    </source>
</evidence>
<name>A0A7C8ZII9_OPUST</name>
<dbReference type="PANTHER" id="PTHR11877:SF14">
    <property type="entry name" value="CHALCONE SYNTHASE"/>
    <property type="match status" value="1"/>
</dbReference>
<feature type="domain" description="Chalcone/stilbene synthase C-terminal" evidence="3">
    <location>
        <begin position="60"/>
        <end position="143"/>
    </location>
</feature>
<feature type="transmembrane region" description="Helical" evidence="2">
    <location>
        <begin position="84"/>
        <end position="101"/>
    </location>
</feature>
<sequence>MATVQKIRDSQRASGAATILAIGTANPSNVIYQAEYPDFYFRVANCEHMVDLKNKFKRICGPRILNEVEAKLELMEDKLLSSRYVLSEFGNMISASVLFILDEMRNRSLNQGKETTGEGLDWGVLLAFGPGLTIETILLHSVPINN</sequence>
<dbReference type="EC" id="2.3.1.74" evidence="4"/>
<proteinExistence type="inferred from homology"/>
<reference evidence="4" key="2">
    <citation type="submission" date="2020-07" db="EMBL/GenBank/DDBJ databases">
        <authorList>
            <person name="Vera ALvarez R."/>
            <person name="Arias-Moreno D.M."/>
            <person name="Jimenez-Jacinto V."/>
            <person name="Jimenez-Bremont J.F."/>
            <person name="Swaminathan K."/>
            <person name="Moose S.P."/>
            <person name="Guerrero-Gonzalez M.L."/>
            <person name="Marino-Ramirez L."/>
            <person name="Landsman D."/>
            <person name="Rodriguez-Kessler M."/>
            <person name="Delgado-Sanchez P."/>
        </authorList>
    </citation>
    <scope>NUCLEOTIDE SEQUENCE</scope>
    <source>
        <tissue evidence="4">Cladode</tissue>
    </source>
</reference>
<keyword evidence="2" id="KW-0812">Transmembrane</keyword>
<keyword evidence="2" id="KW-0472">Membrane</keyword>
<dbReference type="Pfam" id="PF02797">
    <property type="entry name" value="Chal_sti_synt_C"/>
    <property type="match status" value="1"/>
</dbReference>
<dbReference type="Gene3D" id="3.40.47.10">
    <property type="match status" value="1"/>
</dbReference>
<dbReference type="AlphaFoldDB" id="A0A7C8ZII9"/>
<dbReference type="InterPro" id="IPR011141">
    <property type="entry name" value="Polyketide_synthase_type-III"/>
</dbReference>
<reference evidence="4" key="1">
    <citation type="journal article" date="2013" name="J. Plant Res.">
        <title>Effect of fungi and light on seed germination of three Opuntia species from semiarid lands of central Mexico.</title>
        <authorList>
            <person name="Delgado-Sanchez P."/>
            <person name="Jimenez-Bremont J.F."/>
            <person name="Guerrero-Gonzalez Mde L."/>
            <person name="Flores J."/>
        </authorList>
    </citation>
    <scope>NUCLEOTIDE SEQUENCE</scope>
    <source>
        <tissue evidence="4">Cladode</tissue>
    </source>
</reference>
<keyword evidence="4" id="KW-0012">Acyltransferase</keyword>
<keyword evidence="4" id="KW-0808">Transferase</keyword>
<protein>
    <submittedName>
        <fullName evidence="4">Chalcone synthase</fullName>
        <ecNumber evidence="4">2.3.1.74</ecNumber>
    </submittedName>
</protein>
<dbReference type="SUPFAM" id="SSF53901">
    <property type="entry name" value="Thiolase-like"/>
    <property type="match status" value="2"/>
</dbReference>
<dbReference type="InterPro" id="IPR012328">
    <property type="entry name" value="Chalcone/stilbene_synt_C"/>
</dbReference>